<name>A0A6A5YVW6_9PLEO</name>
<dbReference type="Proteomes" id="UP000799770">
    <property type="component" value="Unassembled WGS sequence"/>
</dbReference>
<accession>A0A6A5YVW6</accession>
<evidence type="ECO:0000313" key="1">
    <source>
        <dbReference type="EMBL" id="KAF2111220.1"/>
    </source>
</evidence>
<evidence type="ECO:0000313" key="2">
    <source>
        <dbReference type="Proteomes" id="UP000799770"/>
    </source>
</evidence>
<organism evidence="1 2">
    <name type="scientific">Lophiotrema nucula</name>
    <dbReference type="NCBI Taxonomy" id="690887"/>
    <lineage>
        <taxon>Eukaryota</taxon>
        <taxon>Fungi</taxon>
        <taxon>Dikarya</taxon>
        <taxon>Ascomycota</taxon>
        <taxon>Pezizomycotina</taxon>
        <taxon>Dothideomycetes</taxon>
        <taxon>Pleosporomycetidae</taxon>
        <taxon>Pleosporales</taxon>
        <taxon>Lophiotremataceae</taxon>
        <taxon>Lophiotrema</taxon>
    </lineage>
</organism>
<sequence>MVIDWTSGGRSSLPCYGPTVFGQNRTKAGRKKHGHGWHRLVCGLSGLIFAQEGEGSSLFISLQCFLHHHLLSFSPSHQIAFFSPFRCTFTSSFILPSSLPLAFRIDLYWDLRTTVCTGIAVRTGSVVYQPSEALAGTGRCLFGQSVRLLDLRHGQFMDGALLQNANPYIEIHTQRRRSSLSSMVYFGRRMG</sequence>
<proteinExistence type="predicted"/>
<reference evidence="1" key="1">
    <citation type="journal article" date="2020" name="Stud. Mycol.">
        <title>101 Dothideomycetes genomes: a test case for predicting lifestyles and emergence of pathogens.</title>
        <authorList>
            <person name="Haridas S."/>
            <person name="Albert R."/>
            <person name="Binder M."/>
            <person name="Bloem J."/>
            <person name="Labutti K."/>
            <person name="Salamov A."/>
            <person name="Andreopoulos B."/>
            <person name="Baker S."/>
            <person name="Barry K."/>
            <person name="Bills G."/>
            <person name="Bluhm B."/>
            <person name="Cannon C."/>
            <person name="Castanera R."/>
            <person name="Culley D."/>
            <person name="Daum C."/>
            <person name="Ezra D."/>
            <person name="Gonzalez J."/>
            <person name="Henrissat B."/>
            <person name="Kuo A."/>
            <person name="Liang C."/>
            <person name="Lipzen A."/>
            <person name="Lutzoni F."/>
            <person name="Magnuson J."/>
            <person name="Mondo S."/>
            <person name="Nolan M."/>
            <person name="Ohm R."/>
            <person name="Pangilinan J."/>
            <person name="Park H.-J."/>
            <person name="Ramirez L."/>
            <person name="Alfaro M."/>
            <person name="Sun H."/>
            <person name="Tritt A."/>
            <person name="Yoshinaga Y."/>
            <person name="Zwiers L.-H."/>
            <person name="Turgeon B."/>
            <person name="Goodwin S."/>
            <person name="Spatafora J."/>
            <person name="Crous P."/>
            <person name="Grigoriev I."/>
        </authorList>
    </citation>
    <scope>NUCLEOTIDE SEQUENCE</scope>
    <source>
        <strain evidence="1">CBS 627.86</strain>
    </source>
</reference>
<gene>
    <name evidence="1" type="ORF">BDV96DRAFT_189133</name>
</gene>
<keyword evidence="2" id="KW-1185">Reference proteome</keyword>
<dbReference type="EMBL" id="ML977335">
    <property type="protein sequence ID" value="KAF2111220.1"/>
    <property type="molecule type" value="Genomic_DNA"/>
</dbReference>
<protein>
    <submittedName>
        <fullName evidence="1">Uncharacterized protein</fullName>
    </submittedName>
</protein>
<dbReference type="AlphaFoldDB" id="A0A6A5YVW6"/>